<dbReference type="FunFam" id="2.40.33.10:FF:000001">
    <property type="entry name" value="Pyruvate kinase"/>
    <property type="match status" value="1"/>
</dbReference>
<feature type="domain" description="Pyruvate kinase C-terminal" evidence="15">
    <location>
        <begin position="422"/>
        <end position="532"/>
    </location>
</feature>
<dbReference type="GO" id="GO:0000287">
    <property type="term" value="F:magnesium ion binding"/>
    <property type="evidence" value="ECO:0007669"/>
    <property type="project" value="UniProtKB-UniRule"/>
</dbReference>
<dbReference type="GO" id="GO:0005524">
    <property type="term" value="F:ATP binding"/>
    <property type="evidence" value="ECO:0007669"/>
    <property type="project" value="UniProtKB-KW"/>
</dbReference>
<evidence type="ECO:0000256" key="6">
    <source>
        <dbReference type="ARBA" id="ARBA00022741"/>
    </source>
</evidence>
<dbReference type="GO" id="GO:0004743">
    <property type="term" value="F:pyruvate kinase activity"/>
    <property type="evidence" value="ECO:0007669"/>
    <property type="project" value="UniProtKB-UniRule"/>
</dbReference>
<evidence type="ECO:0000256" key="13">
    <source>
        <dbReference type="RuleBase" id="RU000504"/>
    </source>
</evidence>
<dbReference type="PRINTS" id="PR01050">
    <property type="entry name" value="PYRUVTKNASE"/>
</dbReference>
<dbReference type="UniPathway" id="UPA00109">
    <property type="reaction ID" value="UER00188"/>
</dbReference>
<dbReference type="Gene3D" id="3.20.20.60">
    <property type="entry name" value="Phosphoenolpyruvate-binding domains"/>
    <property type="match status" value="1"/>
</dbReference>
<dbReference type="InterPro" id="IPR036918">
    <property type="entry name" value="Pyrv_Knase_C_sf"/>
</dbReference>
<keyword evidence="11 16" id="KW-0670">Pyruvate</keyword>
<evidence type="ECO:0000256" key="1">
    <source>
        <dbReference type="ARBA" id="ARBA00004997"/>
    </source>
</evidence>
<dbReference type="InterPro" id="IPR015795">
    <property type="entry name" value="Pyrv_Knase_C"/>
</dbReference>
<evidence type="ECO:0000256" key="7">
    <source>
        <dbReference type="ARBA" id="ARBA00022777"/>
    </source>
</evidence>
<name>M3IRS3_LEPIT</name>
<dbReference type="AlphaFoldDB" id="M3IRS3"/>
<evidence type="ECO:0000259" key="15">
    <source>
        <dbReference type="Pfam" id="PF02887"/>
    </source>
</evidence>
<keyword evidence="7 13" id="KW-0418">Kinase</keyword>
<dbReference type="NCBIfam" id="NF004978">
    <property type="entry name" value="PRK06354.1"/>
    <property type="match status" value="1"/>
</dbReference>
<evidence type="ECO:0000256" key="11">
    <source>
        <dbReference type="ARBA" id="ARBA00023317"/>
    </source>
</evidence>
<evidence type="ECO:0000256" key="10">
    <source>
        <dbReference type="ARBA" id="ARBA00023152"/>
    </source>
</evidence>
<dbReference type="Proteomes" id="UP000011778">
    <property type="component" value="Unassembled WGS sequence"/>
</dbReference>
<evidence type="ECO:0000256" key="2">
    <source>
        <dbReference type="ARBA" id="ARBA00008663"/>
    </source>
</evidence>
<keyword evidence="4 13" id="KW-0808">Transferase</keyword>
<dbReference type="Gene3D" id="2.40.33.10">
    <property type="entry name" value="PK beta-barrel domain-like"/>
    <property type="match status" value="1"/>
</dbReference>
<dbReference type="Gene3D" id="3.40.1380.20">
    <property type="entry name" value="Pyruvate kinase, C-terminal domain"/>
    <property type="match status" value="1"/>
</dbReference>
<dbReference type="InterPro" id="IPR001697">
    <property type="entry name" value="Pyr_Knase"/>
</dbReference>
<sequence length="536" mass="59897">MPEIREAPDLGYNPGDKLNRYVLSASPRRGRLFLVHSIFRFPFVKRKYSLEEQVYFFTIALHENSKQKKTKIVCTIGPASSSEETILSILKAGMDIARMNFSHGTHDSHKRVYDTLRKCEQIFGFPLGIMADLQGPKIRTGKLKLNSILLHKNQEIEIVPDSDILGDEHKIGCTYPNLIRDIQEEDKILIDDGKLILKVISKKSNSAILKVIVGGILWSNKGINLPGTPISAPALSEKDIEDLKFALSLGVDYAALSFVRTGADLELARSYLEGTYTGLIAKIERPEAIGNIEEIIERADGIMIARGDLGVEIDTEKVPILQKELIYKLNQAGKPVITATQMLESMIENPRPTRAEASDVANAVMDGTDAVMLSAESANGHYPVESVEIMSKIIQETETIDHIYEIHWNIKKTFLESERTALGNAAREIAHGIHAKAIVNFTRSGYSALITSEMRPKVPIYSFTPFATTARKMKLYRGVVPFVMPFFTRLEDMIAYMNQKLKEDEFLFPGDKVVILSGAPGTTVRSVDFLQVYKIH</sequence>
<dbReference type="InterPro" id="IPR015793">
    <property type="entry name" value="Pyrv_Knase_brl"/>
</dbReference>
<keyword evidence="6" id="KW-0547">Nucleotide-binding</keyword>
<accession>M3IRS3</accession>
<keyword evidence="10 13" id="KW-0324">Glycolysis</keyword>
<comment type="similarity">
    <text evidence="2 13">Belongs to the pyruvate kinase family.</text>
</comment>
<dbReference type="EC" id="2.7.1.40" evidence="3 12"/>
<evidence type="ECO:0000313" key="16">
    <source>
        <dbReference type="EMBL" id="EMG23257.1"/>
    </source>
</evidence>
<evidence type="ECO:0000256" key="4">
    <source>
        <dbReference type="ARBA" id="ARBA00022679"/>
    </source>
</evidence>
<dbReference type="InterPro" id="IPR011037">
    <property type="entry name" value="Pyrv_Knase-like_insert_dom_sf"/>
</dbReference>
<evidence type="ECO:0000256" key="12">
    <source>
        <dbReference type="NCBIfam" id="TIGR01064"/>
    </source>
</evidence>
<organism evidence="16 17">
    <name type="scientific">Leptospira interrogans serovar Copenhageni str. LT2050</name>
    <dbReference type="NCBI Taxonomy" id="1001598"/>
    <lineage>
        <taxon>Bacteria</taxon>
        <taxon>Pseudomonadati</taxon>
        <taxon>Spirochaetota</taxon>
        <taxon>Spirochaetia</taxon>
        <taxon>Leptospirales</taxon>
        <taxon>Leptospiraceae</taxon>
        <taxon>Leptospira</taxon>
    </lineage>
</organism>
<dbReference type="GO" id="GO:0016301">
    <property type="term" value="F:kinase activity"/>
    <property type="evidence" value="ECO:0007669"/>
    <property type="project" value="UniProtKB-KW"/>
</dbReference>
<evidence type="ECO:0000256" key="3">
    <source>
        <dbReference type="ARBA" id="ARBA00012142"/>
    </source>
</evidence>
<evidence type="ECO:0000256" key="5">
    <source>
        <dbReference type="ARBA" id="ARBA00022723"/>
    </source>
</evidence>
<dbReference type="NCBIfam" id="NF004491">
    <property type="entry name" value="PRK05826.1"/>
    <property type="match status" value="1"/>
</dbReference>
<dbReference type="SUPFAM" id="SSF52935">
    <property type="entry name" value="PK C-terminal domain-like"/>
    <property type="match status" value="1"/>
</dbReference>
<proteinExistence type="inferred from homology"/>
<dbReference type="InterPro" id="IPR040442">
    <property type="entry name" value="Pyrv_kinase-like_dom_sf"/>
</dbReference>
<dbReference type="GO" id="GO:0030955">
    <property type="term" value="F:potassium ion binding"/>
    <property type="evidence" value="ECO:0007669"/>
    <property type="project" value="UniProtKB-UniRule"/>
</dbReference>
<dbReference type="Pfam" id="PF00224">
    <property type="entry name" value="PK"/>
    <property type="match status" value="1"/>
</dbReference>
<evidence type="ECO:0000313" key="17">
    <source>
        <dbReference type="Proteomes" id="UP000011778"/>
    </source>
</evidence>
<dbReference type="SUPFAM" id="SSF50800">
    <property type="entry name" value="PK beta-barrel domain-like"/>
    <property type="match status" value="1"/>
</dbReference>
<dbReference type="InterPro" id="IPR015806">
    <property type="entry name" value="Pyrv_Knase_insert_dom_sf"/>
</dbReference>
<gene>
    <name evidence="16" type="primary">pyk</name>
    <name evidence="16" type="ORF">LEP1GSC150_0379</name>
</gene>
<keyword evidence="8" id="KW-0067">ATP-binding</keyword>
<dbReference type="NCBIfam" id="TIGR01064">
    <property type="entry name" value="pyruv_kin"/>
    <property type="match status" value="1"/>
</dbReference>
<evidence type="ECO:0000259" key="14">
    <source>
        <dbReference type="Pfam" id="PF00224"/>
    </source>
</evidence>
<dbReference type="PANTHER" id="PTHR11817">
    <property type="entry name" value="PYRUVATE KINASE"/>
    <property type="match status" value="1"/>
</dbReference>
<comment type="caution">
    <text evidence="16">The sequence shown here is derived from an EMBL/GenBank/DDBJ whole genome shotgun (WGS) entry which is preliminary data.</text>
</comment>
<keyword evidence="5" id="KW-0479">Metal-binding</keyword>
<evidence type="ECO:0000256" key="8">
    <source>
        <dbReference type="ARBA" id="ARBA00022840"/>
    </source>
</evidence>
<dbReference type="Pfam" id="PF02887">
    <property type="entry name" value="PK_C"/>
    <property type="match status" value="1"/>
</dbReference>
<feature type="domain" description="Pyruvate kinase barrel" evidence="14">
    <location>
        <begin position="68"/>
        <end position="387"/>
    </location>
</feature>
<keyword evidence="9 13" id="KW-0460">Magnesium</keyword>
<evidence type="ECO:0000256" key="9">
    <source>
        <dbReference type="ARBA" id="ARBA00022842"/>
    </source>
</evidence>
<reference evidence="16 17" key="1">
    <citation type="submission" date="2013-02" db="EMBL/GenBank/DDBJ databases">
        <authorList>
            <person name="Harkins D.M."/>
            <person name="Durkin A.S."/>
            <person name="Brinkac L.M."/>
            <person name="Haft D.H."/>
            <person name="Selengut J.D."/>
            <person name="Sanka R."/>
            <person name="DePew J."/>
            <person name="Purushe J."/>
            <person name="Tulsiani S.M."/>
            <person name="Graham G.C."/>
            <person name="Burns M.-A."/>
            <person name="Dohnt M.F."/>
            <person name="Smythe L.D."/>
            <person name="McKay D.B."/>
            <person name="Craig S.B."/>
            <person name="Vinetz J.M."/>
            <person name="Sutton G.G."/>
            <person name="Nierman W.C."/>
            <person name="Fouts D.E."/>
        </authorList>
    </citation>
    <scope>NUCLEOTIDE SEQUENCE [LARGE SCALE GENOMIC DNA]</scope>
    <source>
        <strain evidence="16 17">LT2050</strain>
    </source>
</reference>
<dbReference type="InterPro" id="IPR015813">
    <property type="entry name" value="Pyrv/PenolPyrv_kinase-like_dom"/>
</dbReference>
<dbReference type="EMBL" id="AFMD02000132">
    <property type="protein sequence ID" value="EMG23257.1"/>
    <property type="molecule type" value="Genomic_DNA"/>
</dbReference>
<comment type="pathway">
    <text evidence="1 13">Carbohydrate degradation; glycolysis; pyruvate from D-glyceraldehyde 3-phosphate: step 5/5.</text>
</comment>
<protein>
    <recommendedName>
        <fullName evidence="3 12">Pyruvate kinase</fullName>
        <ecNumber evidence="3 12">2.7.1.40</ecNumber>
    </recommendedName>
</protein>
<dbReference type="SUPFAM" id="SSF51621">
    <property type="entry name" value="Phosphoenolpyruvate/pyruvate domain"/>
    <property type="match status" value="1"/>
</dbReference>
<comment type="catalytic activity">
    <reaction evidence="13">
        <text>pyruvate + ATP = phosphoenolpyruvate + ADP + H(+)</text>
        <dbReference type="Rhea" id="RHEA:18157"/>
        <dbReference type="ChEBI" id="CHEBI:15361"/>
        <dbReference type="ChEBI" id="CHEBI:15378"/>
        <dbReference type="ChEBI" id="CHEBI:30616"/>
        <dbReference type="ChEBI" id="CHEBI:58702"/>
        <dbReference type="ChEBI" id="CHEBI:456216"/>
        <dbReference type="EC" id="2.7.1.40"/>
    </reaction>
</comment>